<feature type="compositionally biased region" description="Polar residues" evidence="1">
    <location>
        <begin position="294"/>
        <end position="309"/>
    </location>
</feature>
<feature type="compositionally biased region" description="Polar residues" evidence="1">
    <location>
        <begin position="164"/>
        <end position="175"/>
    </location>
</feature>
<comment type="caution">
    <text evidence="2">The sequence shown here is derived from an EMBL/GenBank/DDBJ whole genome shotgun (WGS) entry which is preliminary data.</text>
</comment>
<organism evidence="2 3">
    <name type="scientific">Piromyces finnis</name>
    <dbReference type="NCBI Taxonomy" id="1754191"/>
    <lineage>
        <taxon>Eukaryota</taxon>
        <taxon>Fungi</taxon>
        <taxon>Fungi incertae sedis</taxon>
        <taxon>Chytridiomycota</taxon>
        <taxon>Chytridiomycota incertae sedis</taxon>
        <taxon>Neocallimastigomycetes</taxon>
        <taxon>Neocallimastigales</taxon>
        <taxon>Neocallimastigaceae</taxon>
        <taxon>Piromyces</taxon>
    </lineage>
</organism>
<evidence type="ECO:0000313" key="3">
    <source>
        <dbReference type="Proteomes" id="UP000193719"/>
    </source>
</evidence>
<protein>
    <submittedName>
        <fullName evidence="2">Uncharacterized protein</fullName>
    </submittedName>
</protein>
<feature type="region of interest" description="Disordered" evidence="1">
    <location>
        <begin position="164"/>
        <end position="213"/>
    </location>
</feature>
<sequence length="416" mass="46854">MCDIYNESNQLSYNNNDINLKENHKDFKQSSEHSSLNTLAINSSQILSTYKKENSPLLSTNSFLNNSHSTLNSGENHYKNPSNSSNIQKMSDIYENEMDSSYITKQAFANVSGSIPNSAQSSENSLNTTTPTNKRSVDTLAKSINGSDSNKIFDLNDKHPSITLSCHSSNESASSIAKEENENKKGSSKNKKGKENNNEKGDKEDKDSRGTKKFGFKHFKNTISKTFSKASFRKFSISNKKTINSIDSTMDQQQQNLGFTSQEEQEEFNNFVNTLNTKKSKQRPSLNGLFLNPEFSSPHESSLPSTINEEPSPLLQPRKKSIENSNYELALSHLCEVFDYEEPMVLAKYLKAAKGDENLALKNYLKDSNNNKNSKTNKSNEDMKDISLQINEMKNIEGNTRKQAPVIIERKGRRVK</sequence>
<evidence type="ECO:0000256" key="1">
    <source>
        <dbReference type="SAM" id="MobiDB-lite"/>
    </source>
</evidence>
<proteinExistence type="predicted"/>
<dbReference type="EMBL" id="MCFH01000031">
    <property type="protein sequence ID" value="ORX47258.1"/>
    <property type="molecule type" value="Genomic_DNA"/>
</dbReference>
<dbReference type="AlphaFoldDB" id="A0A1Y1V4I6"/>
<keyword evidence="3" id="KW-1185">Reference proteome</keyword>
<name>A0A1Y1V4I6_9FUNG</name>
<reference evidence="2 3" key="2">
    <citation type="submission" date="2016-08" db="EMBL/GenBank/DDBJ databases">
        <title>Pervasive Adenine N6-methylation of Active Genes in Fungi.</title>
        <authorList>
            <consortium name="DOE Joint Genome Institute"/>
            <person name="Mondo S.J."/>
            <person name="Dannebaum R.O."/>
            <person name="Kuo R.C."/>
            <person name="Labutti K."/>
            <person name="Haridas S."/>
            <person name="Kuo A."/>
            <person name="Salamov A."/>
            <person name="Ahrendt S.R."/>
            <person name="Lipzen A."/>
            <person name="Sullivan W."/>
            <person name="Andreopoulos W.B."/>
            <person name="Clum A."/>
            <person name="Lindquist E."/>
            <person name="Daum C."/>
            <person name="Ramamoorthy G.K."/>
            <person name="Gryganskyi A."/>
            <person name="Culley D."/>
            <person name="Magnuson J.K."/>
            <person name="James T.Y."/>
            <person name="O'Malley M.A."/>
            <person name="Stajich J.E."/>
            <person name="Spatafora J.W."/>
            <person name="Visel A."/>
            <person name="Grigoriev I.V."/>
        </authorList>
    </citation>
    <scope>NUCLEOTIDE SEQUENCE [LARGE SCALE GENOMIC DNA]</scope>
    <source>
        <strain evidence="3">finn</strain>
    </source>
</reference>
<evidence type="ECO:0000313" key="2">
    <source>
        <dbReference type="EMBL" id="ORX47258.1"/>
    </source>
</evidence>
<accession>A0A1Y1V4I6</accession>
<dbReference type="Proteomes" id="UP000193719">
    <property type="component" value="Unassembled WGS sequence"/>
</dbReference>
<gene>
    <name evidence="2" type="ORF">BCR36DRAFT_413611</name>
</gene>
<feature type="compositionally biased region" description="Polar residues" evidence="1">
    <location>
        <begin position="114"/>
        <end position="134"/>
    </location>
</feature>
<feature type="region of interest" description="Disordered" evidence="1">
    <location>
        <begin position="282"/>
        <end position="317"/>
    </location>
</feature>
<feature type="compositionally biased region" description="Basic and acidic residues" evidence="1">
    <location>
        <begin position="193"/>
        <end position="210"/>
    </location>
</feature>
<reference evidence="2 3" key="1">
    <citation type="submission" date="2016-08" db="EMBL/GenBank/DDBJ databases">
        <title>Genomes of anaerobic fungi encode conserved fungal cellulosomes for biomass hydrolysis.</title>
        <authorList>
            <consortium name="DOE Joint Genome Institute"/>
            <person name="Haitjema C.H."/>
            <person name="Gilmore S.P."/>
            <person name="Henske J.K."/>
            <person name="Solomon K.V."/>
            <person name="De Groot R."/>
            <person name="Kuo A."/>
            <person name="Mondo S.J."/>
            <person name="Salamov A.A."/>
            <person name="Labutti K."/>
            <person name="Zhao Z."/>
            <person name="Chiniquy J."/>
            <person name="Barry K."/>
            <person name="Brewer H.M."/>
            <person name="Purvine S.O."/>
            <person name="Wright A.T."/>
            <person name="Boxma B."/>
            <person name="Van Alen T."/>
            <person name="Hackstein J.H."/>
            <person name="Baker S.E."/>
            <person name="Grigoriev I.V."/>
            <person name="O'Malley M.A."/>
        </authorList>
    </citation>
    <scope>NUCLEOTIDE SEQUENCE [LARGE SCALE GENOMIC DNA]</scope>
    <source>
        <strain evidence="3">finn</strain>
    </source>
</reference>
<dbReference type="OrthoDB" id="10572872at2759"/>
<feature type="region of interest" description="Disordered" evidence="1">
    <location>
        <begin position="114"/>
        <end position="137"/>
    </location>
</feature>